<dbReference type="SMART" id="SM00271">
    <property type="entry name" value="DnaJ"/>
    <property type="match status" value="1"/>
</dbReference>
<dbReference type="PROSITE" id="PS50076">
    <property type="entry name" value="DNAJ_2"/>
    <property type="match status" value="1"/>
</dbReference>
<accession>A0ABU5F594</accession>
<name>A0ABU5F594_9BACT</name>
<gene>
    <name evidence="2" type="ORF">R5W23_004133</name>
</gene>
<organism evidence="2 3">
    <name type="scientific">Gemmata algarum</name>
    <dbReference type="NCBI Taxonomy" id="2975278"/>
    <lineage>
        <taxon>Bacteria</taxon>
        <taxon>Pseudomonadati</taxon>
        <taxon>Planctomycetota</taxon>
        <taxon>Planctomycetia</taxon>
        <taxon>Gemmatales</taxon>
        <taxon>Gemmataceae</taxon>
        <taxon>Gemmata</taxon>
    </lineage>
</organism>
<dbReference type="Gene3D" id="1.10.287.110">
    <property type="entry name" value="DnaJ domain"/>
    <property type="match status" value="1"/>
</dbReference>
<feature type="domain" description="J" evidence="1">
    <location>
        <begin position="16"/>
        <end position="67"/>
    </location>
</feature>
<dbReference type="EMBL" id="JAXBLV010000220">
    <property type="protein sequence ID" value="MDY3562659.1"/>
    <property type="molecule type" value="Genomic_DNA"/>
</dbReference>
<dbReference type="SUPFAM" id="SSF46565">
    <property type="entry name" value="Chaperone J-domain"/>
    <property type="match status" value="1"/>
</dbReference>
<evidence type="ECO:0000313" key="3">
    <source>
        <dbReference type="Proteomes" id="UP001272242"/>
    </source>
</evidence>
<dbReference type="Pfam" id="PF00226">
    <property type="entry name" value="DnaJ"/>
    <property type="match status" value="1"/>
</dbReference>
<protein>
    <submittedName>
        <fullName evidence="2">J domain-containing protein</fullName>
    </submittedName>
</protein>
<dbReference type="RefSeq" id="WP_320688963.1">
    <property type="nucleotide sequence ID" value="NZ_JAXBLV010000220.1"/>
</dbReference>
<evidence type="ECO:0000313" key="2">
    <source>
        <dbReference type="EMBL" id="MDY3562659.1"/>
    </source>
</evidence>
<comment type="caution">
    <text evidence="2">The sequence shown here is derived from an EMBL/GenBank/DDBJ whole genome shotgun (WGS) entry which is preliminary data.</text>
</comment>
<dbReference type="InterPro" id="IPR001623">
    <property type="entry name" value="DnaJ_domain"/>
</dbReference>
<dbReference type="InterPro" id="IPR036869">
    <property type="entry name" value="J_dom_sf"/>
</dbReference>
<evidence type="ECO:0000259" key="1">
    <source>
        <dbReference type="PROSITE" id="PS50076"/>
    </source>
</evidence>
<dbReference type="CDD" id="cd06257">
    <property type="entry name" value="DnaJ"/>
    <property type="match status" value="1"/>
</dbReference>
<dbReference type="Proteomes" id="UP001272242">
    <property type="component" value="Unassembled WGS sequence"/>
</dbReference>
<keyword evidence="3" id="KW-1185">Reference proteome</keyword>
<proteinExistence type="predicted"/>
<sequence length="463" mass="50883">MDAPPLPDDPRDWPSDPFALLGVPRSVSEADLKRAYTRLIRRYKPDHAPDEFRRIREAYEAAIEMSRWYRDAPPHDPDVAPPFPAVTFSAPVPEAAPAAPNPVARPGAGRPPADPIAAAWADAGRGAFADAYAALLAVEREGSNRADVPLRLYWLLALRPALDADRTRHDWLALALTRAGLGGPAVELYRRELATTSDALYGPYAALLDHPGAHGPALLALAGLRLDAAAAHECWTKIELDLEALARRVRDLDEVLWLDYLANVIGRIACRQPSVALQCTPLLANLKHLELRHPEAFDRIDRDWTLAELWTRSLLVPEPIRRAVAFGWGPGRRGPLRAVAEWARAAPAEALRKCDQVSGQETPLLAVFAQMLEAHRDEGGPWDEFPPELVRGLVRARLAPALRVLYAQARPEVLQFLLAERIDPNELVAACAVDGEPLVRTFAARVREDGALALVYRAATAFG</sequence>
<reference evidence="3" key="1">
    <citation type="journal article" date="2023" name="Mar. Drugs">
        <title>Gemmata algarum, a Novel Planctomycete Isolated from an Algal Mat, Displays Antimicrobial Activity.</title>
        <authorList>
            <person name="Kumar G."/>
            <person name="Kallscheuer N."/>
            <person name="Kashif M."/>
            <person name="Ahamad S."/>
            <person name="Jagadeeshwari U."/>
            <person name="Pannikurungottu S."/>
            <person name="Haufschild T."/>
            <person name="Kabuu M."/>
            <person name="Sasikala C."/>
            <person name="Jogler C."/>
            <person name="Ramana C."/>
        </authorList>
    </citation>
    <scope>NUCLEOTIDE SEQUENCE [LARGE SCALE GENOMIC DNA]</scope>
    <source>
        <strain evidence="3">JC673</strain>
    </source>
</reference>